<dbReference type="OrthoDB" id="2772415at2759"/>
<proteinExistence type="predicted"/>
<name>A0A1Z5TBZ1_HORWE</name>
<evidence type="ECO:0000313" key="2">
    <source>
        <dbReference type="Proteomes" id="UP000194280"/>
    </source>
</evidence>
<keyword evidence="2" id="KW-1185">Reference proteome</keyword>
<dbReference type="EMBL" id="MUNK01000073">
    <property type="protein sequence ID" value="OTA33536.1"/>
    <property type="molecule type" value="Genomic_DNA"/>
</dbReference>
<comment type="caution">
    <text evidence="1">The sequence shown here is derived from an EMBL/GenBank/DDBJ whole genome shotgun (WGS) entry which is preliminary data.</text>
</comment>
<protein>
    <submittedName>
        <fullName evidence="1">Uncharacterized protein</fullName>
    </submittedName>
</protein>
<accession>A0A1Z5TBZ1</accession>
<reference evidence="1 2" key="1">
    <citation type="submission" date="2017-01" db="EMBL/GenBank/DDBJ databases">
        <title>The recent genome duplication of the halophilic yeast Hortaea werneckii: insights from long-read sequencing.</title>
        <authorList>
            <person name="Sinha S."/>
            <person name="Flibotte S."/>
            <person name="Neira M."/>
            <person name="Lenassi M."/>
            <person name="Gostincar C."/>
            <person name="Stajich J.E."/>
            <person name="Nislow C.E."/>
        </authorList>
    </citation>
    <scope>NUCLEOTIDE SEQUENCE [LARGE SCALE GENOMIC DNA]</scope>
    <source>
        <strain evidence="1 2">EXF-2000</strain>
    </source>
</reference>
<gene>
    <name evidence="1" type="ORF">BTJ68_05274</name>
</gene>
<organism evidence="1 2">
    <name type="scientific">Hortaea werneckii EXF-2000</name>
    <dbReference type="NCBI Taxonomy" id="1157616"/>
    <lineage>
        <taxon>Eukaryota</taxon>
        <taxon>Fungi</taxon>
        <taxon>Dikarya</taxon>
        <taxon>Ascomycota</taxon>
        <taxon>Pezizomycotina</taxon>
        <taxon>Dothideomycetes</taxon>
        <taxon>Dothideomycetidae</taxon>
        <taxon>Mycosphaerellales</taxon>
        <taxon>Teratosphaeriaceae</taxon>
        <taxon>Hortaea</taxon>
    </lineage>
</organism>
<dbReference type="InParanoid" id="A0A1Z5TBZ1"/>
<sequence length="117" mass="13013">MAPQGPYKLMTVNNAPDRAKRLIGRVVEDMKDQYEINYVANAESPDAARPLFEQHMPDVVFTASMWTPEQSSKCLAEAKEVNPNCKTLALPQGLQVERGPDAVVDYIKEQLPKLIAA</sequence>
<dbReference type="Proteomes" id="UP000194280">
    <property type="component" value="Unassembled WGS sequence"/>
</dbReference>
<dbReference type="VEuPathDB" id="FungiDB:BTJ68_05274"/>
<evidence type="ECO:0000313" key="1">
    <source>
        <dbReference type="EMBL" id="OTA33536.1"/>
    </source>
</evidence>
<dbReference type="AlphaFoldDB" id="A0A1Z5TBZ1"/>